<dbReference type="Proteomes" id="UP000276506">
    <property type="component" value="Unassembled WGS sequence"/>
</dbReference>
<dbReference type="AlphaFoldDB" id="A0A3R8U2P5"/>
<gene>
    <name evidence="1" type="ORF">EGJ28_21070</name>
</gene>
<proteinExistence type="predicted"/>
<dbReference type="EMBL" id="RHQL01000018">
    <property type="protein sequence ID" value="RRV05434.1"/>
    <property type="molecule type" value="Genomic_DNA"/>
</dbReference>
<name>A0A3R8U2P5_9GAMM</name>
<comment type="caution">
    <text evidence="1">The sequence shown here is derived from an EMBL/GenBank/DDBJ whole genome shotgun (WGS) entry which is preliminary data.</text>
</comment>
<organism evidence="1 2">
    <name type="scientific">Stutzerimonas xanthomarina</name>
    <dbReference type="NCBI Taxonomy" id="271420"/>
    <lineage>
        <taxon>Bacteria</taxon>
        <taxon>Pseudomonadati</taxon>
        <taxon>Pseudomonadota</taxon>
        <taxon>Gammaproteobacteria</taxon>
        <taxon>Pseudomonadales</taxon>
        <taxon>Pseudomonadaceae</taxon>
        <taxon>Stutzerimonas</taxon>
    </lineage>
</organism>
<accession>A0A3R8U2P5</accession>
<protein>
    <submittedName>
        <fullName evidence="1">Uncharacterized protein</fullName>
    </submittedName>
</protein>
<sequence length="72" mass="8370">MNELNSVVARVDAALDSFWIGFVLRKYHQFQANRYSRKARSLARITAKRPVYEVVSQQARRHHLEAELISGI</sequence>
<evidence type="ECO:0000313" key="1">
    <source>
        <dbReference type="EMBL" id="RRV05434.1"/>
    </source>
</evidence>
<evidence type="ECO:0000313" key="2">
    <source>
        <dbReference type="Proteomes" id="UP000276506"/>
    </source>
</evidence>
<reference evidence="1 2" key="1">
    <citation type="submission" date="2018-10" db="EMBL/GenBank/DDBJ databases">
        <title>Transmission dynamics of multidrug resistant bacteria on intensive care unit surfaces.</title>
        <authorList>
            <person name="D'Souza A.W."/>
            <person name="Potter R.F."/>
            <person name="Wallace M."/>
            <person name="Shupe A."/>
            <person name="Patel S."/>
            <person name="Sun S."/>
            <person name="Gul D."/>
            <person name="Kwon J.H."/>
            <person name="Andleeb S."/>
            <person name="Burnham C.-A.D."/>
            <person name="Dantas G."/>
        </authorList>
    </citation>
    <scope>NUCLEOTIDE SEQUENCE [LARGE SCALE GENOMIC DNA]</scope>
    <source>
        <strain evidence="1 2">PX_177</strain>
    </source>
</reference>
<dbReference type="RefSeq" id="WP_125940302.1">
    <property type="nucleotide sequence ID" value="NZ_RHQL01000018.1"/>
</dbReference>